<dbReference type="AlphaFoldDB" id="A0A9X9QGQ0"/>
<reference evidence="1 2" key="1">
    <citation type="submission" date="2018-08" db="EMBL/GenBank/DDBJ databases">
        <authorList>
            <person name="Muller C M."/>
        </authorList>
    </citation>
    <scope>NUCLEOTIDE SEQUENCE [LARGE SCALE GENOMIC DNA]</scope>
</reference>
<name>A0A9X9QGQ0_BLUGR</name>
<dbReference type="Proteomes" id="UP000324639">
    <property type="component" value="Chromosome Bgt_-10"/>
</dbReference>
<organism evidence="1 2">
    <name type="scientific">Blumeria graminis f. sp. tritici</name>
    <dbReference type="NCBI Taxonomy" id="62690"/>
    <lineage>
        <taxon>Eukaryota</taxon>
        <taxon>Fungi</taxon>
        <taxon>Dikarya</taxon>
        <taxon>Ascomycota</taxon>
        <taxon>Pezizomycotina</taxon>
        <taxon>Leotiomycetes</taxon>
        <taxon>Erysiphales</taxon>
        <taxon>Erysiphaceae</taxon>
        <taxon>Blumeria</taxon>
    </lineage>
</organism>
<gene>
    <name evidence="1" type="ORF">BGT96224V316_LOCUS8226</name>
</gene>
<evidence type="ECO:0000313" key="1">
    <source>
        <dbReference type="EMBL" id="VDB95245.1"/>
    </source>
</evidence>
<sequence>MYSTTFDLDPFEPVATLILNHATDLQIWNSLIELVDELENIMSATEDQLEELATESIYRRVVESPDGTQMNMDDLKQAISGELEGSVFVNVIGFWDKYFESNG</sequence>
<evidence type="ECO:0000313" key="2">
    <source>
        <dbReference type="Proteomes" id="UP000324639"/>
    </source>
</evidence>
<dbReference type="EMBL" id="LR026993">
    <property type="protein sequence ID" value="VDB95245.1"/>
    <property type="molecule type" value="Genomic_DNA"/>
</dbReference>
<protein>
    <submittedName>
        <fullName evidence="1">Bgt-51928</fullName>
    </submittedName>
</protein>
<accession>A0A9X9QGQ0</accession>
<proteinExistence type="predicted"/>
<keyword evidence="2" id="KW-1185">Reference proteome</keyword>